<dbReference type="InterPro" id="IPR004805">
    <property type="entry name" value="DnaE2/DnaE/PolC"/>
</dbReference>
<proteinExistence type="predicted"/>
<dbReference type="Proteomes" id="UP000224265">
    <property type="component" value="Segment"/>
</dbReference>
<evidence type="ECO:0000313" key="10">
    <source>
        <dbReference type="EMBL" id="AMB17288.1"/>
    </source>
</evidence>
<dbReference type="SUPFAM" id="SSF47781">
    <property type="entry name" value="RuvA domain 2-like"/>
    <property type="match status" value="1"/>
</dbReference>
<dbReference type="GO" id="GO:0006260">
    <property type="term" value="P:DNA replication"/>
    <property type="evidence" value="ECO:0007669"/>
    <property type="project" value="UniProtKB-KW"/>
</dbReference>
<evidence type="ECO:0000313" key="11">
    <source>
        <dbReference type="Proteomes" id="UP000224265"/>
    </source>
</evidence>
<organism evidence="10 11">
    <name type="scientific">Mycobacterium phage Weiss13</name>
    <dbReference type="NCBI Taxonomy" id="1784843"/>
    <lineage>
        <taxon>Viruses</taxon>
        <taxon>Duplodnaviria</taxon>
        <taxon>Heunggongvirae</taxon>
        <taxon>Uroviricota</taxon>
        <taxon>Caudoviricetes</taxon>
        <taxon>Papyrusvirus</taxon>
        <taxon>Papyrusvirus send513</taxon>
    </lineage>
</organism>
<dbReference type="InterPro" id="IPR040982">
    <property type="entry name" value="DNA_pol3_finger"/>
</dbReference>
<keyword evidence="5" id="KW-0239">DNA-directed DNA polymerase</keyword>
<keyword evidence="4" id="KW-0235">DNA replication</keyword>
<evidence type="ECO:0000259" key="8">
    <source>
        <dbReference type="Pfam" id="PF14579"/>
    </source>
</evidence>
<feature type="domain" description="DNA polymerase III alpha subunit finger" evidence="9">
    <location>
        <begin position="292"/>
        <end position="455"/>
    </location>
</feature>
<evidence type="ECO:0000256" key="5">
    <source>
        <dbReference type="ARBA" id="ARBA00022932"/>
    </source>
</evidence>
<evidence type="ECO:0000256" key="2">
    <source>
        <dbReference type="ARBA" id="ARBA00022679"/>
    </source>
</evidence>
<dbReference type="InterPro" id="IPR029460">
    <property type="entry name" value="DNAPol_HHH"/>
</dbReference>
<dbReference type="EMBL" id="KT591076">
    <property type="protein sequence ID" value="AMB17288.1"/>
    <property type="molecule type" value="Genomic_DNA"/>
</dbReference>
<dbReference type="EC" id="2.7.7.7" evidence="1"/>
<dbReference type="PANTHER" id="PTHR32294">
    <property type="entry name" value="DNA POLYMERASE III SUBUNIT ALPHA"/>
    <property type="match status" value="1"/>
</dbReference>
<keyword evidence="2" id="KW-0808">Transferase</keyword>
<dbReference type="Pfam" id="PF17657">
    <property type="entry name" value="DNA_pol3_finger"/>
    <property type="match status" value="1"/>
</dbReference>
<dbReference type="Gene3D" id="1.10.150.870">
    <property type="match status" value="1"/>
</dbReference>
<dbReference type="InterPro" id="IPR010994">
    <property type="entry name" value="RuvA_2-like"/>
</dbReference>
<evidence type="ECO:0000259" key="7">
    <source>
        <dbReference type="Pfam" id="PF07733"/>
    </source>
</evidence>
<accession>A0A0Y0AF06</accession>
<evidence type="ECO:0000259" key="9">
    <source>
        <dbReference type="Pfam" id="PF17657"/>
    </source>
</evidence>
<comment type="catalytic activity">
    <reaction evidence="6">
        <text>DNA(n) + a 2'-deoxyribonucleoside 5'-triphosphate = DNA(n+1) + diphosphate</text>
        <dbReference type="Rhea" id="RHEA:22508"/>
        <dbReference type="Rhea" id="RHEA-COMP:17339"/>
        <dbReference type="Rhea" id="RHEA-COMP:17340"/>
        <dbReference type="ChEBI" id="CHEBI:33019"/>
        <dbReference type="ChEBI" id="CHEBI:61560"/>
        <dbReference type="ChEBI" id="CHEBI:173112"/>
        <dbReference type="EC" id="2.7.7.7"/>
    </reaction>
</comment>
<name>A0A0Y0AF06_9CAUD</name>
<feature type="domain" description="Bacterial DNA polymerase III alpha subunit NTPase" evidence="7">
    <location>
        <begin position="33"/>
        <end position="286"/>
    </location>
</feature>
<dbReference type="NCBIfam" id="TIGR00594">
    <property type="entry name" value="polc"/>
    <property type="match status" value="1"/>
</dbReference>
<evidence type="ECO:0000256" key="1">
    <source>
        <dbReference type="ARBA" id="ARBA00012417"/>
    </source>
</evidence>
<dbReference type="InterPro" id="IPR011708">
    <property type="entry name" value="DNA_pol3_alpha_NTPase_dom"/>
</dbReference>
<evidence type="ECO:0000256" key="4">
    <source>
        <dbReference type="ARBA" id="ARBA00022705"/>
    </source>
</evidence>
<evidence type="ECO:0000256" key="3">
    <source>
        <dbReference type="ARBA" id="ARBA00022695"/>
    </source>
</evidence>
<reference evidence="10 11" key="1">
    <citation type="submission" date="2015-08" db="EMBL/GenBank/DDBJ databases">
        <authorList>
            <person name="Adams C.A."/>
            <person name="Ardeshna N.S."/>
            <person name="Badithe A.V."/>
            <person name="Badrani J.H."/>
            <person name="Birkholz E.A."/>
            <person name="Butler M."/>
            <person name="Chu A."/>
            <person name="Farmer C.N."/>
            <person name="Frischer G.M."/>
            <person name="Hsieh L.Y."/>
            <person name="Jackson K.B."/>
            <person name="Kagy D.N."/>
            <person name="Kendall J.C."/>
            <person name="Lin C.Y."/>
            <person name="Morgan M.N."/>
            <person name="Nachnani R."/>
            <person name="Nadeau S.M."/>
            <person name="Parikh M."/>
            <person name="Perez M.V."/>
            <person name="Peters C.E."/>
            <person name="Pogliano J."/>
            <person name="Popescu N.I."/>
            <person name="Shiao R."/>
            <person name="Song C.L."/>
            <person name="Ting J.M."/>
            <person name="Udani D.R."/>
            <person name="Waller L.B."/>
            <person name="Wang A.Y."/>
            <person name="Wu C.E."/>
            <person name="Yang A.B."/>
            <person name="Yao J."/>
            <person name="Zhang B.H."/>
            <person name="Anders K.R."/>
            <person name="Bradley K.W."/>
            <person name="Asai D.J."/>
            <person name="Bowman C.A."/>
            <person name="Russell D.A."/>
            <person name="Pope W.H."/>
            <person name="Jacobs-Sera D."/>
            <person name="Hendrix R.W."/>
            <person name="Hatfull G.F."/>
        </authorList>
    </citation>
    <scope>NUCLEOTIDE SEQUENCE [LARGE SCALE GENOMIC DNA]</scope>
</reference>
<gene>
    <name evidence="10" type="ORF">SEA_WEISS13_74</name>
</gene>
<dbReference type="GO" id="GO:0008408">
    <property type="term" value="F:3'-5' exonuclease activity"/>
    <property type="evidence" value="ECO:0007669"/>
    <property type="project" value="InterPro"/>
</dbReference>
<feature type="domain" description="DNA polymerase helix-hairpin-helix motif" evidence="8">
    <location>
        <begin position="531"/>
        <end position="578"/>
    </location>
</feature>
<dbReference type="GO" id="GO:0003887">
    <property type="term" value="F:DNA-directed DNA polymerase activity"/>
    <property type="evidence" value="ECO:0007669"/>
    <property type="project" value="UniProtKB-KW"/>
</dbReference>
<dbReference type="Pfam" id="PF14579">
    <property type="entry name" value="HHH_6"/>
    <property type="match status" value="1"/>
</dbReference>
<protein>
    <recommendedName>
        <fullName evidence="1">DNA-directed DNA polymerase</fullName>
        <ecNumber evidence="1">2.7.7.7</ecNumber>
    </recommendedName>
</protein>
<sequence>MTKPVLSEQETEKLFKFWLAEGFKFRRRTSKEMQAEPKKYQERLRMEFGVIRSVPGYIDYFLMVSDLVRWAKDNGILVGPGRGSAAGSLCCWLLRITEIDPLLYPMLFERFLDPTRTDPPDIDIDFEDERRWEVIQYAQEKYGYDRVANILTFTRYKGKNSLDDVARVYEIPEWKIESIKGKLVERQDGHPRFSMTLLDTFDSYDDVAETVRRTPELQYAPRLEGINGQSNYRTAGIHPAGIVISGVPLTQITATYEKQSGAQRGSGVAYDKKDSEYLGLLKVDFLSLTTLTGIRATLEHLQWVRDRIGMTIEEFYQIPLDDPKVFEAFRAGDVLGIFQFEGVATRRVLKGVQPDKFMDLVDVNALSRPGGDDTAYIKAKSTGQLPEPVHPTVDDHIQWTWGTIVYQEQILLILRDFGGFAPAEVNRIRKIISAKEDSSVFNEFLERFVEGAASHGVSREKAVGVWQKMVNATGYAFNISHAVCYSDTAYRQMWLKVYYPEFYLGQLLKCPDTAEGLERRRKLIVEAERKGIKVNSLDLHESQAGWSLRGGSLYAGFTAVKGIGLKTAEKIVQWRDEHKTEALEWSSLTAVSGIGDGRVKVMRQFAEDDDPFGVLATKRLLDSIRREFEAGKFPGVPEPTHVSIDIVEEDEYVVFMGVLRKKTYKDTVQQRLKYGGDGLTREKILEELDEPHLLKYATLDVDDEYDEPIRLRVSRKKYPQYAGLIANARSGVDVILVTGYVTHFGGLAIQVKELIVINPEEDETQDDLSF</sequence>
<keyword evidence="3" id="KW-0548">Nucleotidyltransferase</keyword>
<evidence type="ECO:0000256" key="6">
    <source>
        <dbReference type="ARBA" id="ARBA00049244"/>
    </source>
</evidence>
<dbReference type="Pfam" id="PF07733">
    <property type="entry name" value="DNA_pol3_alpha"/>
    <property type="match status" value="1"/>
</dbReference>